<feature type="region of interest" description="Disordered" evidence="1">
    <location>
        <begin position="1"/>
        <end position="31"/>
    </location>
</feature>
<name>A0A917VU07_9ACTN</name>
<keyword evidence="2" id="KW-1133">Transmembrane helix</keyword>
<reference evidence="3" key="2">
    <citation type="submission" date="2020-09" db="EMBL/GenBank/DDBJ databases">
        <authorList>
            <person name="Sun Q."/>
            <person name="Ohkuma M."/>
        </authorList>
    </citation>
    <scope>NUCLEOTIDE SEQUENCE</scope>
    <source>
        <strain evidence="3">JCM 13064</strain>
    </source>
</reference>
<feature type="compositionally biased region" description="Low complexity" evidence="1">
    <location>
        <begin position="17"/>
        <end position="30"/>
    </location>
</feature>
<comment type="caution">
    <text evidence="3">The sequence shown here is derived from an EMBL/GenBank/DDBJ whole genome shotgun (WGS) entry which is preliminary data.</text>
</comment>
<feature type="transmembrane region" description="Helical" evidence="2">
    <location>
        <begin position="117"/>
        <end position="135"/>
    </location>
</feature>
<feature type="transmembrane region" description="Helical" evidence="2">
    <location>
        <begin position="375"/>
        <end position="397"/>
    </location>
</feature>
<accession>A0A917VU07</accession>
<dbReference type="AlphaFoldDB" id="A0A917VU07"/>
<evidence type="ECO:0000313" key="3">
    <source>
        <dbReference type="EMBL" id="GGL14015.1"/>
    </source>
</evidence>
<evidence type="ECO:0000256" key="1">
    <source>
        <dbReference type="SAM" id="MobiDB-lite"/>
    </source>
</evidence>
<feature type="transmembrane region" description="Helical" evidence="2">
    <location>
        <begin position="89"/>
        <end position="111"/>
    </location>
</feature>
<protein>
    <submittedName>
        <fullName evidence="3">Uncharacterized protein</fullName>
    </submittedName>
</protein>
<feature type="transmembrane region" description="Helical" evidence="2">
    <location>
        <begin position="186"/>
        <end position="211"/>
    </location>
</feature>
<feature type="transmembrane region" description="Helical" evidence="2">
    <location>
        <begin position="147"/>
        <end position="166"/>
    </location>
</feature>
<feature type="transmembrane region" description="Helical" evidence="2">
    <location>
        <begin position="349"/>
        <end position="369"/>
    </location>
</feature>
<dbReference type="Proteomes" id="UP000645217">
    <property type="component" value="Unassembled WGS sequence"/>
</dbReference>
<reference evidence="3" key="1">
    <citation type="journal article" date="2014" name="Int. J. Syst. Evol. Microbiol.">
        <title>Complete genome sequence of Corynebacterium casei LMG S-19264T (=DSM 44701T), isolated from a smear-ripened cheese.</title>
        <authorList>
            <consortium name="US DOE Joint Genome Institute (JGI-PGF)"/>
            <person name="Walter F."/>
            <person name="Albersmeier A."/>
            <person name="Kalinowski J."/>
            <person name="Ruckert C."/>
        </authorList>
    </citation>
    <scope>NUCLEOTIDE SEQUENCE</scope>
    <source>
        <strain evidence="3">JCM 13064</strain>
    </source>
</reference>
<evidence type="ECO:0000313" key="4">
    <source>
        <dbReference type="Proteomes" id="UP000645217"/>
    </source>
</evidence>
<gene>
    <name evidence="3" type="ORF">GCM10007964_65020</name>
</gene>
<dbReference type="RefSeq" id="WP_189166901.1">
    <property type="nucleotide sequence ID" value="NZ_BMNT01000047.1"/>
</dbReference>
<organism evidence="3 4">
    <name type="scientific">Sphaerisporangium melleum</name>
    <dbReference type="NCBI Taxonomy" id="321316"/>
    <lineage>
        <taxon>Bacteria</taxon>
        <taxon>Bacillati</taxon>
        <taxon>Actinomycetota</taxon>
        <taxon>Actinomycetes</taxon>
        <taxon>Streptosporangiales</taxon>
        <taxon>Streptosporangiaceae</taxon>
        <taxon>Sphaerisporangium</taxon>
    </lineage>
</organism>
<keyword evidence="2" id="KW-0472">Membrane</keyword>
<evidence type="ECO:0000256" key="2">
    <source>
        <dbReference type="SAM" id="Phobius"/>
    </source>
</evidence>
<keyword evidence="4" id="KW-1185">Reference proteome</keyword>
<dbReference type="EMBL" id="BMNT01000047">
    <property type="protein sequence ID" value="GGL14015.1"/>
    <property type="molecule type" value="Genomic_DNA"/>
</dbReference>
<sequence length="427" mass="45907">MSGEAEMPEAAGQAGVPAAGEEQPAGQAAEPDSDLVATFAKAKRLNATWPMFARGLDPAVETAWLRSRYRTVAAHAAQRSVRRANIEGYLALVGLVALGVGGLAALIGLFWTNWWNLVRAVVAFGLFFTGALWAEERLQGGRFLGRLTDALISAVAIGCFPAALYVRYADGPAWVVDLRQESWMSAVQGIGTFTVAILIAMLPMTAVNWLADRGERTPPTEALFEQLTTILTHLEPDRRGLVTPEARQKILAALGRTASVLRTGMPAAALGGTQVTRAVVRARAVEASRAVTDLQLWMALPSTTSHEDFRARICDLLRTVLTGEYDRLPVRETTPETVRRAWHARVLDGIRTLVIAAVPWTALFVTHRLGLTLPAPYGTGASIVASAWAIILVLGWLDPGFSTHLSATRDLTALNSLSRGSTKDQGG</sequence>
<keyword evidence="2" id="KW-0812">Transmembrane</keyword>
<proteinExistence type="predicted"/>